<reference evidence="6" key="1">
    <citation type="submission" date="2023-07" db="EMBL/GenBank/DDBJ databases">
        <title>Christiangramia sp. SM2212., a novel bacterium of the family Flavobacteriaceae isolated from the sea sediment.</title>
        <authorList>
            <person name="Wang J."/>
            <person name="Zhang X."/>
        </authorList>
    </citation>
    <scope>NUCLEOTIDE SEQUENCE [LARGE SCALE GENOMIC DNA]</scope>
    <source>
        <strain evidence="6">SM2212</strain>
    </source>
</reference>
<dbReference type="PANTHER" id="PTHR43280">
    <property type="entry name" value="ARAC-FAMILY TRANSCRIPTIONAL REGULATOR"/>
    <property type="match status" value="1"/>
</dbReference>
<dbReference type="RefSeq" id="WP_309559927.1">
    <property type="nucleotide sequence ID" value="NZ_JAVJIU010000001.1"/>
</dbReference>
<dbReference type="PANTHER" id="PTHR43280:SF32">
    <property type="entry name" value="TRANSCRIPTIONAL REGULATORY PROTEIN"/>
    <property type="match status" value="1"/>
</dbReference>
<name>A0ABU1EKW4_9FLAO</name>
<dbReference type="EMBL" id="JAVJIU010000001">
    <property type="protein sequence ID" value="MDR5589025.1"/>
    <property type="molecule type" value="Genomic_DNA"/>
</dbReference>
<gene>
    <name evidence="5" type="ORF">RE431_00130</name>
</gene>
<keyword evidence="3" id="KW-0804">Transcription</keyword>
<dbReference type="SMART" id="SM00342">
    <property type="entry name" value="HTH_ARAC"/>
    <property type="match status" value="1"/>
</dbReference>
<dbReference type="Pfam" id="PF12833">
    <property type="entry name" value="HTH_18"/>
    <property type="match status" value="1"/>
</dbReference>
<evidence type="ECO:0000313" key="6">
    <source>
        <dbReference type="Proteomes" id="UP001257234"/>
    </source>
</evidence>
<feature type="domain" description="HTH araC/xylS-type" evidence="4">
    <location>
        <begin position="202"/>
        <end position="301"/>
    </location>
</feature>
<dbReference type="InterPro" id="IPR009057">
    <property type="entry name" value="Homeodomain-like_sf"/>
</dbReference>
<protein>
    <submittedName>
        <fullName evidence="5">Helix-turn-helix transcriptional regulator</fullName>
    </submittedName>
</protein>
<dbReference type="SUPFAM" id="SSF46689">
    <property type="entry name" value="Homeodomain-like"/>
    <property type="match status" value="1"/>
</dbReference>
<organism evidence="5 6">
    <name type="scientific">Christiangramia sediminicola</name>
    <dbReference type="NCBI Taxonomy" id="3073267"/>
    <lineage>
        <taxon>Bacteria</taxon>
        <taxon>Pseudomonadati</taxon>
        <taxon>Bacteroidota</taxon>
        <taxon>Flavobacteriia</taxon>
        <taxon>Flavobacteriales</taxon>
        <taxon>Flavobacteriaceae</taxon>
        <taxon>Christiangramia</taxon>
    </lineage>
</organism>
<evidence type="ECO:0000259" key="4">
    <source>
        <dbReference type="PROSITE" id="PS01124"/>
    </source>
</evidence>
<keyword evidence="2" id="KW-0238">DNA-binding</keyword>
<dbReference type="Gene3D" id="1.10.10.60">
    <property type="entry name" value="Homeodomain-like"/>
    <property type="match status" value="1"/>
</dbReference>
<dbReference type="PROSITE" id="PS01124">
    <property type="entry name" value="HTH_ARAC_FAMILY_2"/>
    <property type="match status" value="1"/>
</dbReference>
<dbReference type="InterPro" id="IPR018060">
    <property type="entry name" value="HTH_AraC"/>
</dbReference>
<comment type="caution">
    <text evidence="5">The sequence shown here is derived from an EMBL/GenBank/DDBJ whole genome shotgun (WGS) entry which is preliminary data.</text>
</comment>
<accession>A0ABU1EKW4</accession>
<evidence type="ECO:0000313" key="5">
    <source>
        <dbReference type="EMBL" id="MDR5589025.1"/>
    </source>
</evidence>
<proteinExistence type="predicted"/>
<dbReference type="Proteomes" id="UP001257234">
    <property type="component" value="Unassembled WGS sequence"/>
</dbReference>
<evidence type="ECO:0000256" key="1">
    <source>
        <dbReference type="ARBA" id="ARBA00023015"/>
    </source>
</evidence>
<keyword evidence="6" id="KW-1185">Reference proteome</keyword>
<evidence type="ECO:0000256" key="3">
    <source>
        <dbReference type="ARBA" id="ARBA00023163"/>
    </source>
</evidence>
<sequence>MEHNNIPNIINSITELHKILGLPKPTNPLITLIDHSQEREETNLGNQKMLLNFYNITIKRSFQGQLKYGKTHYDFDEGTMSFLSPNQVFTVDEKGERNKDGWSLLFHPDLIANYGLSKSIKTYGFFSYGVNEALHLSDKEEKTIESSVQNIQEEYNSTIDLYSQDEIVSNLELLLNYCNRFYNRQFITRKMASNDLLVNFESKLSEYFDESTESKLPTVRSIADEMNVSPNYLRDMLRAITGQNTQQHIHAKLIEKAKEYLTTTSKSIGEIAFQLGFEHSQSFNRLFKNKTDVSPLAYRNSFN</sequence>
<evidence type="ECO:0000256" key="2">
    <source>
        <dbReference type="ARBA" id="ARBA00023125"/>
    </source>
</evidence>
<keyword evidence="1" id="KW-0805">Transcription regulation</keyword>